<evidence type="ECO:0000256" key="1">
    <source>
        <dbReference type="SAM" id="MobiDB-lite"/>
    </source>
</evidence>
<keyword evidence="4" id="KW-1185">Reference proteome</keyword>
<feature type="region of interest" description="Disordered" evidence="1">
    <location>
        <begin position="1"/>
        <end position="83"/>
    </location>
</feature>
<dbReference type="Pfam" id="PF04774">
    <property type="entry name" value="HABP4_PAI-RBP1"/>
    <property type="match status" value="1"/>
</dbReference>
<feature type="compositionally biased region" description="Gly residues" evidence="1">
    <location>
        <begin position="173"/>
        <end position="189"/>
    </location>
</feature>
<proteinExistence type="predicted"/>
<feature type="domain" description="Hyaluronan/mRNA-binding protein" evidence="2">
    <location>
        <begin position="32"/>
        <end position="79"/>
    </location>
</feature>
<feature type="compositionally biased region" description="Basic and acidic residues" evidence="1">
    <location>
        <begin position="19"/>
        <end position="44"/>
    </location>
</feature>
<reference evidence="3" key="1">
    <citation type="submission" date="2016-10" db="EMBL/GenBank/DDBJ databases">
        <authorList>
            <person name="Benchimol M."/>
            <person name="Almeida L.G."/>
            <person name="Vasconcelos A.T."/>
            <person name="Perreira-Neves A."/>
            <person name="Rosa I.A."/>
            <person name="Tasca T."/>
            <person name="Bogo M.R."/>
            <person name="de Souza W."/>
        </authorList>
    </citation>
    <scope>NUCLEOTIDE SEQUENCE [LARGE SCALE GENOMIC DNA]</scope>
    <source>
        <strain evidence="3">K</strain>
    </source>
</reference>
<evidence type="ECO:0000313" key="4">
    <source>
        <dbReference type="Proteomes" id="UP000179807"/>
    </source>
</evidence>
<accession>A0A1J4KVB6</accession>
<sequence length="256" mass="28592">MSNPFAILAEYPEAGPEVPQREKVRREKNKHESGTGRRDREKRQGRGQSNWGNALDDINRRPIEEAQEGAEGEAPAQPEEPKIQYVAAGQFFSDSDDDFTGGVPERPTKQVVQIPAAYADIIAEKRDKRVEVRKYDSDDEEEIQTGFLNTAQAMQQRRDHTSDRDRRPRGGRGRGGPRGGPRGGRGGPRGGRRPNEDRQEAPAAPADEEGRKTRGTPRDRRPGNVQHQRDTGANRGPRGGQPRNNNLNIKNFPSLH</sequence>
<feature type="compositionally biased region" description="Basic and acidic residues" evidence="1">
    <location>
        <begin position="208"/>
        <end position="232"/>
    </location>
</feature>
<dbReference type="InterPro" id="IPR006861">
    <property type="entry name" value="HABP4_PAIRBP1-bd"/>
</dbReference>
<dbReference type="Proteomes" id="UP000179807">
    <property type="component" value="Unassembled WGS sequence"/>
</dbReference>
<name>A0A1J4KVB6_9EUKA</name>
<dbReference type="RefSeq" id="XP_068367976.1">
    <property type="nucleotide sequence ID" value="XM_068498020.1"/>
</dbReference>
<comment type="caution">
    <text evidence="3">The sequence shown here is derived from an EMBL/GenBank/DDBJ whole genome shotgun (WGS) entry which is preliminary data.</text>
</comment>
<dbReference type="GeneID" id="94832724"/>
<feature type="compositionally biased region" description="Basic and acidic residues" evidence="1">
    <location>
        <begin position="156"/>
        <end position="168"/>
    </location>
</feature>
<dbReference type="AlphaFoldDB" id="A0A1J4KVB6"/>
<feature type="region of interest" description="Disordered" evidence="1">
    <location>
        <begin position="126"/>
        <end position="256"/>
    </location>
</feature>
<feature type="compositionally biased region" description="Polar residues" evidence="1">
    <location>
        <begin position="146"/>
        <end position="155"/>
    </location>
</feature>
<feature type="compositionally biased region" description="Basic and acidic residues" evidence="1">
    <location>
        <begin position="126"/>
        <end position="136"/>
    </location>
</feature>
<protein>
    <recommendedName>
        <fullName evidence="2">Hyaluronan/mRNA-binding protein domain-containing protein</fullName>
    </recommendedName>
</protein>
<dbReference type="EMBL" id="MLAK01000314">
    <property type="protein sequence ID" value="OHT14840.1"/>
    <property type="molecule type" value="Genomic_DNA"/>
</dbReference>
<evidence type="ECO:0000259" key="2">
    <source>
        <dbReference type="Pfam" id="PF04774"/>
    </source>
</evidence>
<dbReference type="VEuPathDB" id="TrichDB:TRFO_14798"/>
<gene>
    <name evidence="3" type="ORF">TRFO_14798</name>
</gene>
<evidence type="ECO:0000313" key="3">
    <source>
        <dbReference type="EMBL" id="OHT14840.1"/>
    </source>
</evidence>
<feature type="compositionally biased region" description="Polar residues" evidence="1">
    <location>
        <begin position="242"/>
        <end position="256"/>
    </location>
</feature>
<organism evidence="3 4">
    <name type="scientific">Tritrichomonas foetus</name>
    <dbReference type="NCBI Taxonomy" id="1144522"/>
    <lineage>
        <taxon>Eukaryota</taxon>
        <taxon>Metamonada</taxon>
        <taxon>Parabasalia</taxon>
        <taxon>Tritrichomonadida</taxon>
        <taxon>Tritrichomonadidae</taxon>
        <taxon>Tritrichomonas</taxon>
    </lineage>
</organism>
<dbReference type="OrthoDB" id="10603943at2759"/>